<dbReference type="PROSITE" id="PS01159">
    <property type="entry name" value="WW_DOMAIN_1"/>
    <property type="match status" value="1"/>
</dbReference>
<dbReference type="PANTHER" id="PTHR21715:SF0">
    <property type="entry name" value="RH04127P"/>
    <property type="match status" value="1"/>
</dbReference>
<name>A0AAV0XGQ5_9HEMI</name>
<keyword evidence="4" id="KW-1185">Reference proteome</keyword>
<feature type="compositionally biased region" description="Basic and acidic residues" evidence="1">
    <location>
        <begin position="246"/>
        <end position="263"/>
    </location>
</feature>
<dbReference type="PANTHER" id="PTHR21715">
    <property type="entry name" value="RH04127P"/>
    <property type="match status" value="1"/>
</dbReference>
<feature type="domain" description="WW" evidence="2">
    <location>
        <begin position="53"/>
        <end position="87"/>
    </location>
</feature>
<feature type="compositionally biased region" description="Basic and acidic residues" evidence="1">
    <location>
        <begin position="216"/>
        <end position="232"/>
    </location>
</feature>
<accession>A0AAV0XGQ5</accession>
<reference evidence="3 4" key="1">
    <citation type="submission" date="2023-01" db="EMBL/GenBank/DDBJ databases">
        <authorList>
            <person name="Whitehead M."/>
        </authorList>
    </citation>
    <scope>NUCLEOTIDE SEQUENCE [LARGE SCALE GENOMIC DNA]</scope>
</reference>
<evidence type="ECO:0000313" key="3">
    <source>
        <dbReference type="EMBL" id="CAI6366701.1"/>
    </source>
</evidence>
<sequence>MSGLNTVVHLCKEVFDEKSEPTQIEIEEHASRLGIDIVKEIHLLSIAKQCLLEPLPSNWFPCYIEKENKYFYYNKQSKISQWEHPVDEYYRQIVEKTRSEDSSTGQDISLNVILDEDNFLDTIMYNHTRNSNYEKKAVAEKRTVRFKTPIEESLDFDNSEDNMKFLGPIKLNTPFTNTSSTLHNLPQFSTNNTFDQRNTASRSVLSKYNILPSKDELSRKSELGENNKKSNDDEPSMNLDYNTGKENLRKIDITLTESSDRSESTSSEIQTDNLNSDYEGADQKEKDNIVTTVELNKHHERIDAFNDDRKSAIDHFNKFQSTGTTKLYNAKKDDLVSDSGNSTAKDSKIIQSSVASSSFSATKSKMEEITQRFPLNQFSNETKLFKRKPIESDEGIFDVKSNCIKTKVESENNLKNEKPILLDDARIQVIVEKHCDLMKNKLEDTVKTNQNILKEELIKKIDDFIHTQNDNFEKQIEERHNELFTKNELQFKDILKNVQENTGKASIEEYDKKYIQNVSNIEQMYAEHLQKFKKDLEDYTDLFKHKIQSELDEISNELKKNFSKNTEVITNGWNQTLGSYKNVELENVKHKFKQTTENIKLDMEEEIRQFHIKFQEKLKVLSEDKLNSVAEQLDVALREEINLVKQRVNENSEYEINNKTTKHKTQSKLYNDCLDRAGLNLECQTEGSYSVNYKDIRKKIQHCSNELNDALKLVDVISSTNENTAREQYSNLCPNKCSVSCQTENITNTYKTPILKEYAYPGESSTCLQDVNIKYANYLGQAKMSEDLCSNYLTSYSQQLNYSPLDILSQQELKVKAAEQNICRLIDKFNNFKHENVINHIPNNTNISDEYKFTNIYQALTPKQIAYNRTKHLREWLYNTDLKNKNN</sequence>
<evidence type="ECO:0000256" key="1">
    <source>
        <dbReference type="SAM" id="MobiDB-lite"/>
    </source>
</evidence>
<feature type="region of interest" description="Disordered" evidence="1">
    <location>
        <begin position="216"/>
        <end position="285"/>
    </location>
</feature>
<evidence type="ECO:0000313" key="4">
    <source>
        <dbReference type="Proteomes" id="UP001160148"/>
    </source>
</evidence>
<dbReference type="Gene3D" id="3.30.1470.10">
    <property type="entry name" value="Photosystem I PsaD, reaction center subunit II"/>
    <property type="match status" value="1"/>
</dbReference>
<evidence type="ECO:0000259" key="2">
    <source>
        <dbReference type="PROSITE" id="PS50020"/>
    </source>
</evidence>
<proteinExistence type="predicted"/>
<protein>
    <recommendedName>
        <fullName evidence="2">WW domain-containing protein</fullName>
    </recommendedName>
</protein>
<dbReference type="EMBL" id="CARXXK010000004">
    <property type="protein sequence ID" value="CAI6366701.1"/>
    <property type="molecule type" value="Genomic_DNA"/>
</dbReference>
<dbReference type="InterPro" id="IPR036020">
    <property type="entry name" value="WW_dom_sf"/>
</dbReference>
<dbReference type="SUPFAM" id="SSF51045">
    <property type="entry name" value="WW domain"/>
    <property type="match status" value="1"/>
</dbReference>
<dbReference type="InterPro" id="IPR053233">
    <property type="entry name" value="ABRA-related"/>
</dbReference>
<gene>
    <name evidence="3" type="ORF">MEUPH1_LOCUS21250</name>
</gene>
<dbReference type="InterPro" id="IPR001202">
    <property type="entry name" value="WW_dom"/>
</dbReference>
<dbReference type="Pfam" id="PF00397">
    <property type="entry name" value="WW"/>
    <property type="match status" value="1"/>
</dbReference>
<organism evidence="3 4">
    <name type="scientific">Macrosiphum euphorbiae</name>
    <name type="common">potato aphid</name>
    <dbReference type="NCBI Taxonomy" id="13131"/>
    <lineage>
        <taxon>Eukaryota</taxon>
        <taxon>Metazoa</taxon>
        <taxon>Ecdysozoa</taxon>
        <taxon>Arthropoda</taxon>
        <taxon>Hexapoda</taxon>
        <taxon>Insecta</taxon>
        <taxon>Pterygota</taxon>
        <taxon>Neoptera</taxon>
        <taxon>Paraneoptera</taxon>
        <taxon>Hemiptera</taxon>
        <taxon>Sternorrhyncha</taxon>
        <taxon>Aphidomorpha</taxon>
        <taxon>Aphidoidea</taxon>
        <taxon>Aphididae</taxon>
        <taxon>Macrosiphini</taxon>
        <taxon>Macrosiphum</taxon>
    </lineage>
</organism>
<dbReference type="Gene3D" id="1.20.120.20">
    <property type="entry name" value="Apolipoprotein"/>
    <property type="match status" value="1"/>
</dbReference>
<comment type="caution">
    <text evidence="3">The sequence shown here is derived from an EMBL/GenBank/DDBJ whole genome shotgun (WGS) entry which is preliminary data.</text>
</comment>
<dbReference type="CDD" id="cd00201">
    <property type="entry name" value="WW"/>
    <property type="match status" value="1"/>
</dbReference>
<dbReference type="PROSITE" id="PS50020">
    <property type="entry name" value="WW_DOMAIN_2"/>
    <property type="match status" value="1"/>
</dbReference>
<dbReference type="AlphaFoldDB" id="A0AAV0XGQ5"/>
<dbReference type="SMART" id="SM00456">
    <property type="entry name" value="WW"/>
    <property type="match status" value="1"/>
</dbReference>
<dbReference type="Proteomes" id="UP001160148">
    <property type="component" value="Unassembled WGS sequence"/>
</dbReference>